<feature type="compositionally biased region" description="Acidic residues" evidence="1">
    <location>
        <begin position="16"/>
        <end position="44"/>
    </location>
</feature>
<dbReference type="EMBL" id="JABEYC010000835">
    <property type="protein sequence ID" value="KAF4973830.1"/>
    <property type="molecule type" value="Genomic_DNA"/>
</dbReference>
<evidence type="ECO:0008006" key="4">
    <source>
        <dbReference type="Google" id="ProtNLM"/>
    </source>
</evidence>
<dbReference type="Proteomes" id="UP000635477">
    <property type="component" value="Unassembled WGS sequence"/>
</dbReference>
<protein>
    <recommendedName>
        <fullName evidence="4">BTB domain-containing protein</fullName>
    </recommendedName>
</protein>
<reference evidence="2" key="2">
    <citation type="submission" date="2020-05" db="EMBL/GenBank/DDBJ databases">
        <authorList>
            <person name="Kim H.-S."/>
            <person name="Proctor R.H."/>
            <person name="Brown D.W."/>
        </authorList>
    </citation>
    <scope>NUCLEOTIDE SEQUENCE</scope>
    <source>
        <strain evidence="2">NRRL 22465</strain>
    </source>
</reference>
<evidence type="ECO:0000313" key="2">
    <source>
        <dbReference type="EMBL" id="KAF4973830.1"/>
    </source>
</evidence>
<feature type="region of interest" description="Disordered" evidence="1">
    <location>
        <begin position="1"/>
        <end position="49"/>
    </location>
</feature>
<evidence type="ECO:0000313" key="3">
    <source>
        <dbReference type="Proteomes" id="UP000635477"/>
    </source>
</evidence>
<reference evidence="2" key="1">
    <citation type="journal article" date="2020" name="BMC Genomics">
        <title>Correction to: Identification and distribution of gene clusters required for synthesis of sphingolipid metabolism inhibitors in diverse species of the filamentous fungus Fusarium.</title>
        <authorList>
            <person name="Kim H.S."/>
            <person name="Lohmar J.M."/>
            <person name="Busman M."/>
            <person name="Brown D.W."/>
            <person name="Naumann T.A."/>
            <person name="Divon H.H."/>
            <person name="Lysoe E."/>
            <person name="Uhlig S."/>
            <person name="Proctor R.H."/>
        </authorList>
    </citation>
    <scope>NUCLEOTIDE SEQUENCE</scope>
    <source>
        <strain evidence="2">NRRL 22465</strain>
    </source>
</reference>
<evidence type="ECO:0000256" key="1">
    <source>
        <dbReference type="SAM" id="MobiDB-lite"/>
    </source>
</evidence>
<keyword evidence="3" id="KW-1185">Reference proteome</keyword>
<dbReference type="OrthoDB" id="5326346at2759"/>
<gene>
    <name evidence="2" type="ORF">FZEAL_9209</name>
</gene>
<dbReference type="AlphaFoldDB" id="A0A8H4UCE7"/>
<organism evidence="2 3">
    <name type="scientific">Fusarium zealandicum</name>
    <dbReference type="NCBI Taxonomy" id="1053134"/>
    <lineage>
        <taxon>Eukaryota</taxon>
        <taxon>Fungi</taxon>
        <taxon>Dikarya</taxon>
        <taxon>Ascomycota</taxon>
        <taxon>Pezizomycotina</taxon>
        <taxon>Sordariomycetes</taxon>
        <taxon>Hypocreomycetidae</taxon>
        <taxon>Hypocreales</taxon>
        <taxon>Nectriaceae</taxon>
        <taxon>Fusarium</taxon>
        <taxon>Fusarium staphyleae species complex</taxon>
    </lineage>
</organism>
<comment type="caution">
    <text evidence="2">The sequence shown here is derived from an EMBL/GenBank/DDBJ whole genome shotgun (WGS) entry which is preliminary data.</text>
</comment>
<proteinExistence type="predicted"/>
<name>A0A8H4UCE7_9HYPO</name>
<sequence length="356" mass="40164">MIILPEQPAPTKDQAPTEDEEPMDLSPSEDEEPMDLSPTEDEEPTGLKTETKFRVSSKHLTMASRRAKVMFSGNFAESQPNEDGFRHWKFEPIFESSAFEIVMNAIHGHTQKLPTSVTIKTLAQIAAVVDDLECHNALWFPAKMWIDTLKDSLSRAHDSALAGLILVSFVFSEPELFKSATRKAIREGTKPFPSYGLPIRPKIIETMDEDREFAIESFVLELESITKQICQYTTTCIPECKPLVIGAFMQKIVSMKLSTPQPVRPFPGFSCSNIDLSTRQFQLPLLYLGTNLQSRSGFEMPKEASVILKERPRGNDLPSHRMEGKLEEHTCDLRNLTLSGIKPTFKNQGLELSKFR</sequence>
<accession>A0A8H4UCE7</accession>